<evidence type="ECO:0000256" key="10">
    <source>
        <dbReference type="PROSITE-ProRule" id="PRU00339"/>
    </source>
</evidence>
<dbReference type="InterPro" id="IPR027417">
    <property type="entry name" value="P-loop_NTPase"/>
</dbReference>
<evidence type="ECO:0000259" key="12">
    <source>
        <dbReference type="PROSITE" id="PS51709"/>
    </source>
</evidence>
<keyword evidence="6" id="KW-0418">Kinase</keyword>
<evidence type="ECO:0000256" key="1">
    <source>
        <dbReference type="ARBA" id="ARBA00001958"/>
    </source>
</evidence>
<dbReference type="CDD" id="cd24015">
    <property type="entry name" value="ASKHA_NBD_PanK-III"/>
    <property type="match status" value="1"/>
</dbReference>
<organism evidence="13">
    <name type="scientific">Cladocopium goreaui</name>
    <dbReference type="NCBI Taxonomy" id="2562237"/>
    <lineage>
        <taxon>Eukaryota</taxon>
        <taxon>Sar</taxon>
        <taxon>Alveolata</taxon>
        <taxon>Dinophyceae</taxon>
        <taxon>Suessiales</taxon>
        <taxon>Symbiodiniaceae</taxon>
        <taxon>Cladocopium</taxon>
    </lineage>
</organism>
<evidence type="ECO:0000256" key="5">
    <source>
        <dbReference type="ARBA" id="ARBA00022741"/>
    </source>
</evidence>
<dbReference type="Gene3D" id="1.20.120.430">
    <property type="entry name" value="tRNA modification GTPase MnmE domain 2"/>
    <property type="match status" value="1"/>
</dbReference>
<dbReference type="EMBL" id="CAMXCT010000001">
    <property type="protein sequence ID" value="CAI3972104.1"/>
    <property type="molecule type" value="Genomic_DNA"/>
</dbReference>
<dbReference type="SUPFAM" id="SSF52540">
    <property type="entry name" value="P-loop containing nucleoside triphosphate hydrolases"/>
    <property type="match status" value="1"/>
</dbReference>
<dbReference type="PROSITE" id="PS51709">
    <property type="entry name" value="G_TRME"/>
    <property type="match status" value="1"/>
</dbReference>
<dbReference type="NCBIfam" id="TIGR00231">
    <property type="entry name" value="small_GTP"/>
    <property type="match status" value="1"/>
</dbReference>
<dbReference type="InterPro" id="IPR004619">
    <property type="entry name" value="Type_III_PanK"/>
</dbReference>
<dbReference type="Gene3D" id="3.40.50.300">
    <property type="entry name" value="P-loop containing nucleotide triphosphate hydrolases"/>
    <property type="match status" value="1"/>
</dbReference>
<gene>
    <name evidence="13" type="ORF">C1SCF055_LOCUS694</name>
</gene>
<reference evidence="14 15" key="2">
    <citation type="submission" date="2024-05" db="EMBL/GenBank/DDBJ databases">
        <authorList>
            <person name="Chen Y."/>
            <person name="Shah S."/>
            <person name="Dougan E. K."/>
            <person name="Thang M."/>
            <person name="Chan C."/>
        </authorList>
    </citation>
    <scope>NUCLEOTIDE SEQUENCE [LARGE SCALE GENOMIC DNA]</scope>
</reference>
<dbReference type="GO" id="GO:0005524">
    <property type="term" value="F:ATP binding"/>
    <property type="evidence" value="ECO:0007669"/>
    <property type="project" value="UniProtKB-KW"/>
</dbReference>
<evidence type="ECO:0000256" key="7">
    <source>
        <dbReference type="ARBA" id="ARBA00022840"/>
    </source>
</evidence>
<evidence type="ECO:0000256" key="9">
    <source>
        <dbReference type="ARBA" id="ARBA00022993"/>
    </source>
</evidence>
<dbReference type="Gene3D" id="1.25.40.10">
    <property type="entry name" value="Tetratricopeptide repeat domain"/>
    <property type="match status" value="1"/>
</dbReference>
<evidence type="ECO:0000313" key="14">
    <source>
        <dbReference type="EMBL" id="CAL4759416.1"/>
    </source>
</evidence>
<dbReference type="PROSITE" id="PS50005">
    <property type="entry name" value="TPR"/>
    <property type="match status" value="1"/>
</dbReference>
<dbReference type="InterPro" id="IPR027266">
    <property type="entry name" value="TrmE/GcvT-like"/>
</dbReference>
<dbReference type="PANTHER" id="PTHR42714">
    <property type="entry name" value="TRNA MODIFICATION GTPASE GTPBP3"/>
    <property type="match status" value="1"/>
</dbReference>
<feature type="region of interest" description="Disordered" evidence="11">
    <location>
        <begin position="635"/>
        <end position="655"/>
    </location>
</feature>
<dbReference type="GO" id="GO:0005525">
    <property type="term" value="F:GTP binding"/>
    <property type="evidence" value="ECO:0007669"/>
    <property type="project" value="InterPro"/>
</dbReference>
<evidence type="ECO:0000313" key="15">
    <source>
        <dbReference type="Proteomes" id="UP001152797"/>
    </source>
</evidence>
<evidence type="ECO:0000313" key="13">
    <source>
        <dbReference type="EMBL" id="CAI3972104.1"/>
    </source>
</evidence>
<evidence type="ECO:0000256" key="4">
    <source>
        <dbReference type="ARBA" id="ARBA00022679"/>
    </source>
</evidence>
<dbReference type="GO" id="GO:0015937">
    <property type="term" value="P:coenzyme A biosynthetic process"/>
    <property type="evidence" value="ECO:0007669"/>
    <property type="project" value="UniProtKB-KW"/>
</dbReference>
<sequence length="1328" mass="144230">MSPTQTSPLLAVDIGNTRMKFGLFDSVDRTEKQLPSPDRTFELSTLDEPFDDLINWLQPHDLESLAWRVGTVNLLGSTRLIAWLRERDAARGLMMLARDDLPLEVDLERPDMVGVDRLLAAVAVNHLRNPEKPAVIVDLGTANKVDLISDSGVFRGGSISPGFGIAARAMHEFTDLLPLLDIAALNEPPAALGVSTVTAMQSGLYWGTIGAVKELIARLGAEIGQAPEVFLTGGAAKSVLPHLGQDVHYVPDLVLAGRGAVATVLVEGPQALEFVAQSFHPRSKQPLDSFPLGRIIFGTWLPTVQGSDDSSQSAGEELVVCRLDDHRIEVHCHGSQAAIEQIVASLTTQGAVSRNWQDHTRATHNDALVAEAHVALAAALTDRAAGILLDQANGALSKAVREIDRDLSEGRIDRAIEQLQNLLQFASLGLHLIRPWNVVLSGPPNVGKSSLMNRLLGYERAIVFDQPGTTRDVVTSSAAIDGWPVELADTAGIRESRDTIEHEGITRARAHLSTADIVLLVSDASATTGEDGTADVPEGIPHLRVLNKVDLLPHPPATSENTIATSAVSGVGIEQLRNVIVTRLVPRLPQVGDAVPFTPSQVEVFQDALKLAPQGEAETAQRALAALPHDRSFPLSRNSRQVRPVSSNEPRIGHSKRHASLALVQEELPMRWVMNGRMSSQQLLVRTVAMIFVAYLPLWAFAQDASEQGASVKIVQKSGDQQTEPETAQQVTPTPDDQPASTDISQAAEELAGAEAADEEEITDPLLAKYKVEPARLGGIQPGTSRPEDTNAEWGEPTKVIQNDGVEQRLYAVEPFEQVVTTVENGVVASIVVNLNQAFSPGDVASQLALSEFRPVVVRDGTGRPLGQAYPERGVLFGFDPEAEEPAVVQIILEPIDAQTFIARAENQQIAQPQLSLNDLEVAAHLAPEEVKTYALQASILYHVGLTEEAMTAAKKAIELKPDEPAALLTRAKIAMELGDYDLAAEDLQKTLKLAGQGDLIRAQAILQKGNLYTHGPDRDLKQAIEFHLQAIKLAEPLLADEYLAVQHAAEEVSIEAHLAVAYDVAHGNWRRQESVVPMWLDRATQLADATSSGRLRLRRQIDISRGALKASLGLGGELDHKGYVLQSLRAAKQLLVNSNDPLDEHQLQLTMGLMLSDAVRIAQLRGLDDEALKNGIVAEEYFTMARETLGEEPRFVFYESQLLFRIGSVHALQKENHNMAVEFFDRSFPLIKEALPFTPPSEVGTQGEALVSMAVSYWEVKDRDLALRLTNAGAQLMEQAVGAGLMEAEALEVPYTNLASMHRHLGNEDEASQFERMATRPSDTETE</sequence>
<dbReference type="Pfam" id="PF13181">
    <property type="entry name" value="TPR_8"/>
    <property type="match status" value="1"/>
</dbReference>
<dbReference type="OrthoDB" id="188276at2759"/>
<reference evidence="13" key="1">
    <citation type="submission" date="2022-10" db="EMBL/GenBank/DDBJ databases">
        <authorList>
            <person name="Chen Y."/>
            <person name="Dougan E. K."/>
            <person name="Chan C."/>
            <person name="Rhodes N."/>
            <person name="Thang M."/>
        </authorList>
    </citation>
    <scope>NUCLEOTIDE SEQUENCE</scope>
</reference>
<evidence type="ECO:0000256" key="11">
    <source>
        <dbReference type="SAM" id="MobiDB-lite"/>
    </source>
</evidence>
<dbReference type="PANTHER" id="PTHR42714:SF2">
    <property type="entry name" value="TRNA MODIFICATION GTPASE GTPBP3, MITOCHONDRIAL"/>
    <property type="match status" value="1"/>
</dbReference>
<dbReference type="Pfam" id="PF01926">
    <property type="entry name" value="MMR_HSR1"/>
    <property type="match status" value="1"/>
</dbReference>
<dbReference type="GO" id="GO:0005829">
    <property type="term" value="C:cytosol"/>
    <property type="evidence" value="ECO:0007669"/>
    <property type="project" value="TreeGrafter"/>
</dbReference>
<comment type="cofactor">
    <cofactor evidence="1">
        <name>K(+)</name>
        <dbReference type="ChEBI" id="CHEBI:29103"/>
    </cofactor>
</comment>
<dbReference type="GO" id="GO:0004594">
    <property type="term" value="F:pantothenate kinase activity"/>
    <property type="evidence" value="ECO:0007669"/>
    <property type="project" value="InterPro"/>
</dbReference>
<evidence type="ECO:0000256" key="2">
    <source>
        <dbReference type="ARBA" id="ARBA00004496"/>
    </source>
</evidence>
<dbReference type="Proteomes" id="UP001152797">
    <property type="component" value="Unassembled WGS sequence"/>
</dbReference>
<dbReference type="EMBL" id="CAMXCT020000001">
    <property type="protein sequence ID" value="CAL1125479.1"/>
    <property type="molecule type" value="Genomic_DNA"/>
</dbReference>
<evidence type="ECO:0000256" key="6">
    <source>
        <dbReference type="ARBA" id="ARBA00022777"/>
    </source>
</evidence>
<dbReference type="Pfam" id="PF03309">
    <property type="entry name" value="Pan_kinase"/>
    <property type="match status" value="1"/>
</dbReference>
<dbReference type="InterPro" id="IPR027368">
    <property type="entry name" value="MnmE_dom2"/>
</dbReference>
<keyword evidence="4" id="KW-0808">Transferase</keyword>
<keyword evidence="5" id="KW-0547">Nucleotide-binding</keyword>
<dbReference type="InterPro" id="IPR019734">
    <property type="entry name" value="TPR_rpt"/>
</dbReference>
<dbReference type="SMART" id="SM00028">
    <property type="entry name" value="TPR"/>
    <property type="match status" value="4"/>
</dbReference>
<dbReference type="CDD" id="cd04164">
    <property type="entry name" value="trmE"/>
    <property type="match status" value="1"/>
</dbReference>
<dbReference type="NCBIfam" id="TIGR00671">
    <property type="entry name" value="baf"/>
    <property type="match status" value="1"/>
</dbReference>
<dbReference type="InterPro" id="IPR043129">
    <property type="entry name" value="ATPase_NBD"/>
</dbReference>
<keyword evidence="15" id="KW-1185">Reference proteome</keyword>
<dbReference type="SUPFAM" id="SSF53067">
    <property type="entry name" value="Actin-like ATPase domain"/>
    <property type="match status" value="2"/>
</dbReference>
<feature type="region of interest" description="Disordered" evidence="11">
    <location>
        <begin position="1307"/>
        <end position="1328"/>
    </location>
</feature>
<name>A0A9P1BF24_9DINO</name>
<dbReference type="Gene3D" id="3.30.420.40">
    <property type="match status" value="2"/>
</dbReference>
<feature type="repeat" description="TPR" evidence="10">
    <location>
        <begin position="931"/>
        <end position="964"/>
    </location>
</feature>
<keyword evidence="3" id="KW-0963">Cytoplasm</keyword>
<dbReference type="HAMAP" id="MF_01274">
    <property type="entry name" value="Pantothen_kinase_3"/>
    <property type="match status" value="1"/>
</dbReference>
<dbReference type="Gene3D" id="3.30.1360.120">
    <property type="entry name" value="Probable tRNA modification gtpase trme, domain 1"/>
    <property type="match status" value="1"/>
</dbReference>
<dbReference type="InterPro" id="IPR011990">
    <property type="entry name" value="TPR-like_helical_dom_sf"/>
</dbReference>
<feature type="region of interest" description="Disordered" evidence="11">
    <location>
        <begin position="715"/>
        <end position="742"/>
    </location>
</feature>
<dbReference type="GO" id="GO:0002098">
    <property type="term" value="P:tRNA wobble uridine modification"/>
    <property type="evidence" value="ECO:0007669"/>
    <property type="project" value="TreeGrafter"/>
</dbReference>
<keyword evidence="9" id="KW-0173">Coenzyme A biosynthesis</keyword>
<comment type="subcellular location">
    <subcellularLocation>
        <location evidence="2">Cytoplasm</location>
    </subcellularLocation>
</comment>
<dbReference type="InterPro" id="IPR005225">
    <property type="entry name" value="Small_GTP-bd"/>
</dbReference>
<proteinExistence type="inferred from homology"/>
<dbReference type="EMBL" id="CAMXCT030000001">
    <property type="protein sequence ID" value="CAL4759416.1"/>
    <property type="molecule type" value="Genomic_DNA"/>
</dbReference>
<keyword evidence="7" id="KW-0067">ATP-binding</keyword>
<dbReference type="SUPFAM" id="SSF48452">
    <property type="entry name" value="TPR-like"/>
    <property type="match status" value="1"/>
</dbReference>
<keyword evidence="10" id="KW-0802">TPR repeat</keyword>
<dbReference type="GO" id="GO:0030488">
    <property type="term" value="P:tRNA methylation"/>
    <property type="evidence" value="ECO:0007669"/>
    <property type="project" value="TreeGrafter"/>
</dbReference>
<dbReference type="InterPro" id="IPR006073">
    <property type="entry name" value="GTP-bd"/>
</dbReference>
<feature type="compositionally biased region" description="Polar residues" evidence="11">
    <location>
        <begin position="718"/>
        <end position="742"/>
    </location>
</feature>
<keyword evidence="8" id="KW-0630">Potassium</keyword>
<feature type="compositionally biased region" description="Polar residues" evidence="11">
    <location>
        <begin position="635"/>
        <end position="649"/>
    </location>
</feature>
<comment type="caution">
    <text evidence="13">The sequence shown here is derived from an EMBL/GenBank/DDBJ whole genome shotgun (WGS) entry which is preliminary data.</text>
</comment>
<feature type="domain" description="TrmE-type G" evidence="12">
    <location>
        <begin position="435"/>
        <end position="585"/>
    </location>
</feature>
<dbReference type="InterPro" id="IPR031168">
    <property type="entry name" value="G_TrmE"/>
</dbReference>
<accession>A0A9P1BF24</accession>
<protein>
    <submittedName>
        <fullName evidence="14">tRNA modification GTPase MnmE</fullName>
    </submittedName>
</protein>
<evidence type="ECO:0000256" key="3">
    <source>
        <dbReference type="ARBA" id="ARBA00022490"/>
    </source>
</evidence>
<evidence type="ECO:0000256" key="8">
    <source>
        <dbReference type="ARBA" id="ARBA00022958"/>
    </source>
</evidence>